<evidence type="ECO:0000313" key="1">
    <source>
        <dbReference type="EMBL" id="DAE09665.1"/>
    </source>
</evidence>
<dbReference type="EMBL" id="BK015491">
    <property type="protein sequence ID" value="DAE09665.1"/>
    <property type="molecule type" value="Genomic_DNA"/>
</dbReference>
<name>A0A8S5PT56_9CAUD</name>
<keyword evidence="1" id="KW-0378">Hydrolase</keyword>
<reference evidence="1" key="1">
    <citation type="journal article" date="2021" name="Proc. Natl. Acad. Sci. U.S.A.">
        <title>A Catalog of Tens of Thousands of Viruses from Human Metagenomes Reveals Hidden Associations with Chronic Diseases.</title>
        <authorList>
            <person name="Tisza M.J."/>
            <person name="Buck C.B."/>
        </authorList>
    </citation>
    <scope>NUCLEOTIDE SEQUENCE</scope>
    <source>
        <strain evidence="1">CtjhW4</strain>
    </source>
</reference>
<dbReference type="GO" id="GO:0016787">
    <property type="term" value="F:hydrolase activity"/>
    <property type="evidence" value="ECO:0007669"/>
    <property type="project" value="UniProtKB-KW"/>
</dbReference>
<sequence>MSSIDEVKAMTIDFDGTIFYFPDLANNKIYTKQVNPMNGMA</sequence>
<proteinExistence type="predicted"/>
<protein>
    <submittedName>
        <fullName evidence="1">Haloacid dehalogenase-like hydrolase</fullName>
    </submittedName>
</protein>
<accession>A0A8S5PT56</accession>
<organism evidence="1">
    <name type="scientific">Myoviridae sp. ctjhW4</name>
    <dbReference type="NCBI Taxonomy" id="2825162"/>
    <lineage>
        <taxon>Viruses</taxon>
        <taxon>Duplodnaviria</taxon>
        <taxon>Heunggongvirae</taxon>
        <taxon>Uroviricota</taxon>
        <taxon>Caudoviricetes</taxon>
    </lineage>
</organism>